<evidence type="ECO:0000256" key="1">
    <source>
        <dbReference type="ARBA" id="ARBA00022475"/>
    </source>
</evidence>
<accession>Q1GW03</accession>
<dbReference type="Pfam" id="PF02618">
    <property type="entry name" value="YceG"/>
    <property type="match status" value="1"/>
</dbReference>
<dbReference type="GO" id="GO:0008932">
    <property type="term" value="F:lytic endotransglycosylase activity"/>
    <property type="evidence" value="ECO:0007669"/>
    <property type="project" value="UniProtKB-UniRule"/>
</dbReference>
<feature type="signal peptide" evidence="8">
    <location>
        <begin position="1"/>
        <end position="17"/>
    </location>
</feature>
<dbReference type="CDD" id="cd08010">
    <property type="entry name" value="MltG_like"/>
    <property type="match status" value="1"/>
</dbReference>
<evidence type="ECO:0000313" key="10">
    <source>
        <dbReference type="Proteomes" id="UP000006578"/>
    </source>
</evidence>
<keyword evidence="7" id="KW-0997">Cell inner membrane</keyword>
<comment type="catalytic activity">
    <reaction evidence="7">
        <text>a peptidoglycan chain = a peptidoglycan chain with N-acetyl-1,6-anhydromuramyl-[peptide] at the reducing end + a peptidoglycan chain with N-acetylglucosamine at the non-reducing end.</text>
        <dbReference type="EC" id="4.2.2.29"/>
    </reaction>
</comment>
<dbReference type="STRING" id="317655.Sala_0448"/>
<dbReference type="HAMAP" id="MF_02065">
    <property type="entry name" value="MltG"/>
    <property type="match status" value="1"/>
</dbReference>
<reference evidence="9 10" key="1">
    <citation type="journal article" date="2009" name="Proc. Natl. Acad. Sci. U.S.A.">
        <title>The genomic basis of trophic strategy in marine bacteria.</title>
        <authorList>
            <person name="Lauro F.M."/>
            <person name="McDougald D."/>
            <person name="Thomas T."/>
            <person name="Williams T.J."/>
            <person name="Egan S."/>
            <person name="Rice S."/>
            <person name="DeMaere M.Z."/>
            <person name="Ting L."/>
            <person name="Ertan H."/>
            <person name="Johnson J."/>
            <person name="Ferriera S."/>
            <person name="Lapidus A."/>
            <person name="Anderson I."/>
            <person name="Kyrpides N."/>
            <person name="Munk A.C."/>
            <person name="Detter C."/>
            <person name="Han C.S."/>
            <person name="Brown M.V."/>
            <person name="Robb F.T."/>
            <person name="Kjelleberg S."/>
            <person name="Cavicchioli R."/>
        </authorList>
    </citation>
    <scope>NUCLEOTIDE SEQUENCE [LARGE SCALE GENOMIC DNA]</scope>
    <source>
        <strain evidence="10">DSM 13593 / LMG 18877 / RB2256</strain>
    </source>
</reference>
<dbReference type="GO" id="GO:0005886">
    <property type="term" value="C:plasma membrane"/>
    <property type="evidence" value="ECO:0007669"/>
    <property type="project" value="UniProtKB-UniRule"/>
</dbReference>
<dbReference type="PANTHER" id="PTHR30518">
    <property type="entry name" value="ENDOLYTIC MUREIN TRANSGLYCOSYLASE"/>
    <property type="match status" value="1"/>
</dbReference>
<dbReference type="AlphaFoldDB" id="Q1GW03"/>
<sequence length="312" mass="34183">MHPFRWLRIAILTLALAACSPGAPKDAEVVIPKGASIARAGEILEEAGLVSASSFRNQARFFGSDEPIKPGEYKIEKGMDAGDILKLLQSGKTIQRLVTIPEGMPSIMVWERLMAEERLTGEIPVPAEGSVLPDSYAFTTGESRAAVVARMQAAMDRVFAELWAKRSPRTAVRNRNEAITLASIVEKETAVPAERRTVAGVYTNRLAVGMRLQADPTIIYPITRGKPLGRRILRSEIQAVNDYNTYAMAGLPRGPIANPGRASIAAVLDPEANDYLFFVARGDGSHVFARTLAEHNANVQKWYALRRERGEM</sequence>
<keyword evidence="6 7" id="KW-0961">Cell wall biogenesis/degradation</keyword>
<evidence type="ECO:0000256" key="2">
    <source>
        <dbReference type="ARBA" id="ARBA00022692"/>
    </source>
</evidence>
<dbReference type="eggNOG" id="COG1559">
    <property type="taxonomic scope" value="Bacteria"/>
</dbReference>
<dbReference type="EC" id="4.2.2.29" evidence="7"/>
<organism evidence="9 10">
    <name type="scientific">Sphingopyxis alaskensis (strain DSM 13593 / LMG 18877 / RB2256)</name>
    <name type="common">Sphingomonas alaskensis</name>
    <dbReference type="NCBI Taxonomy" id="317655"/>
    <lineage>
        <taxon>Bacteria</taxon>
        <taxon>Pseudomonadati</taxon>
        <taxon>Pseudomonadota</taxon>
        <taxon>Alphaproteobacteria</taxon>
        <taxon>Sphingomonadales</taxon>
        <taxon>Sphingomonadaceae</taxon>
        <taxon>Sphingopyxis</taxon>
    </lineage>
</organism>
<dbReference type="EMBL" id="CP000356">
    <property type="protein sequence ID" value="ABF52169.1"/>
    <property type="molecule type" value="Genomic_DNA"/>
</dbReference>
<evidence type="ECO:0000256" key="7">
    <source>
        <dbReference type="HAMAP-Rule" id="MF_02065"/>
    </source>
</evidence>
<feature type="site" description="Important for catalytic activity" evidence="7">
    <location>
        <position position="188"/>
    </location>
</feature>
<evidence type="ECO:0000256" key="5">
    <source>
        <dbReference type="ARBA" id="ARBA00023239"/>
    </source>
</evidence>
<evidence type="ECO:0000313" key="9">
    <source>
        <dbReference type="EMBL" id="ABF52169.1"/>
    </source>
</evidence>
<keyword evidence="8" id="KW-0732">Signal</keyword>
<keyword evidence="10" id="KW-1185">Reference proteome</keyword>
<keyword evidence="2 7" id="KW-0812">Transmembrane</keyword>
<dbReference type="GO" id="GO:0009252">
    <property type="term" value="P:peptidoglycan biosynthetic process"/>
    <property type="evidence" value="ECO:0007669"/>
    <property type="project" value="UniProtKB-UniRule"/>
</dbReference>
<keyword evidence="1 7" id="KW-1003">Cell membrane</keyword>
<dbReference type="PANTHER" id="PTHR30518:SF2">
    <property type="entry name" value="ENDOLYTIC MUREIN TRANSGLYCOSYLASE"/>
    <property type="match status" value="1"/>
</dbReference>
<evidence type="ECO:0000256" key="4">
    <source>
        <dbReference type="ARBA" id="ARBA00023136"/>
    </source>
</evidence>
<gene>
    <name evidence="7" type="primary">mltG</name>
    <name evidence="9" type="ordered locus">Sala_0448</name>
</gene>
<evidence type="ECO:0000256" key="3">
    <source>
        <dbReference type="ARBA" id="ARBA00022989"/>
    </source>
</evidence>
<dbReference type="NCBIfam" id="TIGR00247">
    <property type="entry name" value="endolytic transglycosylase MltG"/>
    <property type="match status" value="1"/>
</dbReference>
<dbReference type="Proteomes" id="UP000006578">
    <property type="component" value="Chromosome"/>
</dbReference>
<evidence type="ECO:0000256" key="8">
    <source>
        <dbReference type="SAM" id="SignalP"/>
    </source>
</evidence>
<keyword evidence="4 7" id="KW-0472">Membrane</keyword>
<comment type="similarity">
    <text evidence="7">Belongs to the transglycosylase MltG family.</text>
</comment>
<comment type="function">
    <text evidence="7">Functions as a peptidoglycan terminase that cleaves nascent peptidoglycan strands endolytically to terminate their elongation.</text>
</comment>
<dbReference type="KEGG" id="sal:Sala_0448"/>
<keyword evidence="3 7" id="KW-1133">Transmembrane helix</keyword>
<dbReference type="Gene3D" id="3.30.160.60">
    <property type="entry name" value="Classic Zinc Finger"/>
    <property type="match status" value="1"/>
</dbReference>
<dbReference type="Gene3D" id="3.30.1490.480">
    <property type="entry name" value="Endolytic murein transglycosylase"/>
    <property type="match status" value="1"/>
</dbReference>
<dbReference type="PROSITE" id="PS51257">
    <property type="entry name" value="PROKAR_LIPOPROTEIN"/>
    <property type="match status" value="1"/>
</dbReference>
<protein>
    <recommendedName>
        <fullName evidence="7">Endolytic murein transglycosylase</fullName>
        <ecNumber evidence="7">4.2.2.29</ecNumber>
    </recommendedName>
    <alternativeName>
        <fullName evidence="7">Peptidoglycan lytic transglycosylase</fullName>
    </alternativeName>
    <alternativeName>
        <fullName evidence="7">Peptidoglycan polymerization terminase</fullName>
    </alternativeName>
</protein>
<evidence type="ECO:0000256" key="6">
    <source>
        <dbReference type="ARBA" id="ARBA00023316"/>
    </source>
</evidence>
<feature type="chain" id="PRO_5004189641" description="Endolytic murein transglycosylase" evidence="8">
    <location>
        <begin position="18"/>
        <end position="312"/>
    </location>
</feature>
<dbReference type="GO" id="GO:0071555">
    <property type="term" value="P:cell wall organization"/>
    <property type="evidence" value="ECO:0007669"/>
    <property type="project" value="UniProtKB-KW"/>
</dbReference>
<proteinExistence type="inferred from homology"/>
<dbReference type="HOGENOM" id="CLU_025574_0_0_5"/>
<name>Q1GW03_SPHAL</name>
<dbReference type="InterPro" id="IPR003770">
    <property type="entry name" value="MLTG-like"/>
</dbReference>
<keyword evidence="5 7" id="KW-0456">Lyase</keyword>